<evidence type="ECO:0000313" key="4">
    <source>
        <dbReference type="Proteomes" id="UP000245712"/>
    </source>
</evidence>
<comment type="caution">
    <text evidence="3">The sequence shown here is derived from an EMBL/GenBank/DDBJ whole genome shotgun (WGS) entry which is preliminary data.</text>
</comment>
<feature type="compositionally biased region" description="Low complexity" evidence="1">
    <location>
        <begin position="82"/>
        <end position="92"/>
    </location>
</feature>
<name>A0ABX5KTG7_9BURK</name>
<gene>
    <name evidence="3" type="ORF">C7402_102152</name>
</gene>
<evidence type="ECO:0000256" key="2">
    <source>
        <dbReference type="SAM" id="Phobius"/>
    </source>
</evidence>
<evidence type="ECO:0000256" key="1">
    <source>
        <dbReference type="SAM" id="MobiDB-lite"/>
    </source>
</evidence>
<dbReference type="Proteomes" id="UP000245712">
    <property type="component" value="Unassembled WGS sequence"/>
</dbReference>
<keyword evidence="2" id="KW-1133">Transmembrane helix</keyword>
<accession>A0ABX5KTG7</accession>
<evidence type="ECO:0000313" key="3">
    <source>
        <dbReference type="EMBL" id="PVX86316.1"/>
    </source>
</evidence>
<feature type="transmembrane region" description="Helical" evidence="2">
    <location>
        <begin position="44"/>
        <end position="60"/>
    </location>
</feature>
<reference evidence="3 4" key="1">
    <citation type="submission" date="2018-05" db="EMBL/GenBank/DDBJ databases">
        <title>Genomic Encyclopedia of Type Strains, Phase IV (KMG-V): Genome sequencing to study the core and pangenomes of soil and plant-associated prokaryotes.</title>
        <authorList>
            <person name="Whitman W."/>
        </authorList>
    </citation>
    <scope>NUCLEOTIDE SEQUENCE [LARGE SCALE GENOMIC DNA]</scope>
    <source>
        <strain evidence="3 4">SCZa-39</strain>
    </source>
</reference>
<feature type="region of interest" description="Disordered" evidence="1">
    <location>
        <begin position="82"/>
        <end position="102"/>
    </location>
</feature>
<dbReference type="EMBL" id="QEOB01000002">
    <property type="protein sequence ID" value="PVX86316.1"/>
    <property type="molecule type" value="Genomic_DNA"/>
</dbReference>
<keyword evidence="4" id="KW-1185">Reference proteome</keyword>
<dbReference type="RefSeq" id="WP_116609778.1">
    <property type="nucleotide sequence ID" value="NZ_CAJZAT010000181.1"/>
</dbReference>
<organism evidence="3 4">
    <name type="scientific">Paraburkholderia unamae</name>
    <dbReference type="NCBI Taxonomy" id="219649"/>
    <lineage>
        <taxon>Bacteria</taxon>
        <taxon>Pseudomonadati</taxon>
        <taxon>Pseudomonadota</taxon>
        <taxon>Betaproteobacteria</taxon>
        <taxon>Burkholderiales</taxon>
        <taxon>Burkholderiaceae</taxon>
        <taxon>Paraburkholderia</taxon>
    </lineage>
</organism>
<proteinExistence type="predicted"/>
<keyword evidence="2" id="KW-0472">Membrane</keyword>
<feature type="transmembrane region" description="Helical" evidence="2">
    <location>
        <begin position="12"/>
        <end position="32"/>
    </location>
</feature>
<feature type="compositionally biased region" description="Basic residues" evidence="1">
    <location>
        <begin position="93"/>
        <end position="102"/>
    </location>
</feature>
<protein>
    <submittedName>
        <fullName evidence="3">Uncharacterized protein</fullName>
    </submittedName>
</protein>
<sequence length="102" mass="11316">MKLSTARLHAYLFVAALSAILIQAAVFVSIMLLHVPERDFESQPFRAAVLVAVGVAMLVVRRQGRRDAQALAARERELPQAPCAARAPMRAARALRRARRTR</sequence>
<keyword evidence="2" id="KW-0812">Transmembrane</keyword>